<gene>
    <name evidence="1" type="ORF">FHU40_000776</name>
</gene>
<dbReference type="AlphaFoldDB" id="A0A7W4VSH7"/>
<dbReference type="EMBL" id="JACHWR010000001">
    <property type="protein sequence ID" value="MBB3040975.1"/>
    <property type="molecule type" value="Genomic_DNA"/>
</dbReference>
<name>A0A7W4VSH7_9ACTN</name>
<comment type="caution">
    <text evidence="1">The sequence shown here is derived from an EMBL/GenBank/DDBJ whole genome shotgun (WGS) entry which is preliminary data.</text>
</comment>
<dbReference type="RefSeq" id="WP_183590938.1">
    <property type="nucleotide sequence ID" value="NZ_JACHWR010000001.1"/>
</dbReference>
<reference evidence="1 2" key="1">
    <citation type="submission" date="2020-08" db="EMBL/GenBank/DDBJ databases">
        <title>Sequencing the genomes of 1000 actinobacteria strains.</title>
        <authorList>
            <person name="Klenk H.-P."/>
        </authorList>
    </citation>
    <scope>NUCLEOTIDE SEQUENCE [LARGE SCALE GENOMIC DNA]</scope>
    <source>
        <strain evidence="1 2">DSM 105498</strain>
    </source>
</reference>
<evidence type="ECO:0000313" key="1">
    <source>
        <dbReference type="EMBL" id="MBB3040975.1"/>
    </source>
</evidence>
<protein>
    <submittedName>
        <fullName evidence="1">Uncharacterized protein</fullName>
    </submittedName>
</protein>
<dbReference type="Proteomes" id="UP000589626">
    <property type="component" value="Unassembled WGS sequence"/>
</dbReference>
<keyword evidence="2" id="KW-1185">Reference proteome</keyword>
<organism evidence="1 2">
    <name type="scientific">Nocardioides soli</name>
    <dbReference type="NCBI Taxonomy" id="1036020"/>
    <lineage>
        <taxon>Bacteria</taxon>
        <taxon>Bacillati</taxon>
        <taxon>Actinomycetota</taxon>
        <taxon>Actinomycetes</taxon>
        <taxon>Propionibacteriales</taxon>
        <taxon>Nocardioidaceae</taxon>
        <taxon>Nocardioides</taxon>
    </lineage>
</organism>
<sequence>MTTLTTPEQARDAGIALREQHADPRLILAVDRVINRWAKSGRKFSANDLRSKVPVAAQDLVAGRIRSAWMRKVIVRVGEVKSDLKSTHAKRIGLWQGIEHAAARSDAA</sequence>
<accession>A0A7W4VSH7</accession>
<proteinExistence type="predicted"/>
<evidence type="ECO:0000313" key="2">
    <source>
        <dbReference type="Proteomes" id="UP000589626"/>
    </source>
</evidence>